<evidence type="ECO:0000256" key="1">
    <source>
        <dbReference type="SAM" id="MobiDB-lite"/>
    </source>
</evidence>
<feature type="region of interest" description="Disordered" evidence="1">
    <location>
        <begin position="207"/>
        <end position="269"/>
    </location>
</feature>
<evidence type="ECO:0008006" key="5">
    <source>
        <dbReference type="Google" id="ProtNLM"/>
    </source>
</evidence>
<accession>A0AAD5TLT6</accession>
<dbReference type="AlphaFoldDB" id="A0AAD5TLT6"/>
<dbReference type="EMBL" id="JADGJQ010000048">
    <property type="protein sequence ID" value="KAJ3175784.1"/>
    <property type="molecule type" value="Genomic_DNA"/>
</dbReference>
<proteinExistence type="predicted"/>
<name>A0AAD5TLT6_9FUNG</name>
<organism evidence="3 4">
    <name type="scientific">Geranomyces variabilis</name>
    <dbReference type="NCBI Taxonomy" id="109894"/>
    <lineage>
        <taxon>Eukaryota</taxon>
        <taxon>Fungi</taxon>
        <taxon>Fungi incertae sedis</taxon>
        <taxon>Chytridiomycota</taxon>
        <taxon>Chytridiomycota incertae sedis</taxon>
        <taxon>Chytridiomycetes</taxon>
        <taxon>Spizellomycetales</taxon>
        <taxon>Powellomycetaceae</taxon>
        <taxon>Geranomyces</taxon>
    </lineage>
</organism>
<gene>
    <name evidence="3" type="ORF">HDU87_005778</name>
</gene>
<feature type="chain" id="PRO_5041986685" description="Chitin-binding type-4 domain-containing protein" evidence="2">
    <location>
        <begin position="25"/>
        <end position="319"/>
    </location>
</feature>
<comment type="caution">
    <text evidence="3">The sequence shown here is derived from an EMBL/GenBank/DDBJ whole genome shotgun (WGS) entry which is preliminary data.</text>
</comment>
<feature type="compositionally biased region" description="Low complexity" evidence="1">
    <location>
        <begin position="218"/>
        <end position="236"/>
    </location>
</feature>
<evidence type="ECO:0000313" key="3">
    <source>
        <dbReference type="EMBL" id="KAJ3175784.1"/>
    </source>
</evidence>
<feature type="signal peptide" evidence="2">
    <location>
        <begin position="1"/>
        <end position="24"/>
    </location>
</feature>
<keyword evidence="2" id="KW-0732">Signal</keyword>
<feature type="compositionally biased region" description="Pro residues" evidence="1">
    <location>
        <begin position="237"/>
        <end position="250"/>
    </location>
</feature>
<dbReference type="Proteomes" id="UP001212152">
    <property type="component" value="Unassembled WGS sequence"/>
</dbReference>
<sequence>MKVTSSLSAAAAALLLASSSSVSAHGFLSGIGTLSSSQRGQVRDYNKINVQIDDLRNPLAGNSQLCRGAAKGPVVPLDLSSGSLTLTQAFSLGAQHIGPCAVEIIDANDHNNKVTIASANGLDGCARPPIAQFDTDKLSPATNQCHGKIPAGLVTNDMCLQYWTFQTQNVDKITCTDCILRWTWSGEHISVTNPEKYENCIDVKVTKNGSTPPPVDVPNPDTNTNTNIPPVVVTPPKQNPAPTQAPPAKPAPTHAPAAPAPAPTPATPASSGSCADNFMACNGQGFLVCFPGQAGRAPVPMSCAQGTKCKQFGKYIQCA</sequence>
<reference evidence="3" key="1">
    <citation type="submission" date="2020-05" db="EMBL/GenBank/DDBJ databases">
        <title>Phylogenomic resolution of chytrid fungi.</title>
        <authorList>
            <person name="Stajich J.E."/>
            <person name="Amses K."/>
            <person name="Simmons R."/>
            <person name="Seto K."/>
            <person name="Myers J."/>
            <person name="Bonds A."/>
            <person name="Quandt C.A."/>
            <person name="Barry K."/>
            <person name="Liu P."/>
            <person name="Grigoriev I."/>
            <person name="Longcore J.E."/>
            <person name="James T.Y."/>
        </authorList>
    </citation>
    <scope>NUCLEOTIDE SEQUENCE</scope>
    <source>
        <strain evidence="3">JEL0379</strain>
    </source>
</reference>
<keyword evidence="4" id="KW-1185">Reference proteome</keyword>
<evidence type="ECO:0000256" key="2">
    <source>
        <dbReference type="SAM" id="SignalP"/>
    </source>
</evidence>
<protein>
    <recommendedName>
        <fullName evidence="5">Chitin-binding type-4 domain-containing protein</fullName>
    </recommendedName>
</protein>
<evidence type="ECO:0000313" key="4">
    <source>
        <dbReference type="Proteomes" id="UP001212152"/>
    </source>
</evidence>